<dbReference type="SUPFAM" id="SSF47413">
    <property type="entry name" value="lambda repressor-like DNA-binding domains"/>
    <property type="match status" value="1"/>
</dbReference>
<dbReference type="PANTHER" id="PTHR46558">
    <property type="entry name" value="TRACRIPTIONAL REGULATORY PROTEIN-RELATED-RELATED"/>
    <property type="match status" value="1"/>
</dbReference>
<dbReference type="PROSITE" id="PS50943">
    <property type="entry name" value="HTH_CROC1"/>
    <property type="match status" value="1"/>
</dbReference>
<dbReference type="InterPro" id="IPR001387">
    <property type="entry name" value="Cro/C1-type_HTH"/>
</dbReference>
<accession>A0A3L7JYW9</accession>
<dbReference type="SMART" id="SM00530">
    <property type="entry name" value="HTH_XRE"/>
    <property type="match status" value="1"/>
</dbReference>
<evidence type="ECO:0000256" key="1">
    <source>
        <dbReference type="ARBA" id="ARBA00023125"/>
    </source>
</evidence>
<dbReference type="InterPro" id="IPR010982">
    <property type="entry name" value="Lambda_DNA-bd_dom_sf"/>
</dbReference>
<feature type="domain" description="HTH cro/C1-type" evidence="2">
    <location>
        <begin position="2"/>
        <end position="50"/>
    </location>
</feature>
<sequence length="60" mass="6909">MELNMSQELLAQKAGTSRQTIISMEKGKYCPSLPLAMKIAKIFNRQIEDIFVFSEEEKNE</sequence>
<proteinExistence type="predicted"/>
<dbReference type="Pfam" id="PF01381">
    <property type="entry name" value="HTH_3"/>
    <property type="match status" value="1"/>
</dbReference>
<evidence type="ECO:0000259" key="2">
    <source>
        <dbReference type="PROSITE" id="PS50943"/>
    </source>
</evidence>
<evidence type="ECO:0000313" key="3">
    <source>
        <dbReference type="EMBL" id="RLQ94911.1"/>
    </source>
</evidence>
<reference evidence="3 4" key="1">
    <citation type="submission" date="2018-10" db="EMBL/GenBank/DDBJ databases">
        <title>Falsibacillus sp. genome draft.</title>
        <authorList>
            <person name="Shi S."/>
        </authorList>
    </citation>
    <scope>NUCLEOTIDE SEQUENCE [LARGE SCALE GENOMIC DNA]</scope>
    <source>
        <strain evidence="3 4">GY 10110</strain>
    </source>
</reference>
<dbReference type="Gene3D" id="1.10.260.40">
    <property type="entry name" value="lambda repressor-like DNA-binding domains"/>
    <property type="match status" value="1"/>
</dbReference>
<dbReference type="GO" id="GO:0003677">
    <property type="term" value="F:DNA binding"/>
    <property type="evidence" value="ECO:0007669"/>
    <property type="project" value="UniProtKB-KW"/>
</dbReference>
<dbReference type="PANTHER" id="PTHR46558:SF4">
    <property type="entry name" value="DNA-BIDING PHAGE PROTEIN"/>
    <property type="match status" value="1"/>
</dbReference>
<comment type="caution">
    <text evidence="3">The sequence shown here is derived from an EMBL/GenBank/DDBJ whole genome shotgun (WGS) entry which is preliminary data.</text>
</comment>
<gene>
    <name evidence="3" type="ORF">D9X91_12720</name>
</gene>
<name>A0A3L7JYW9_9BACI</name>
<protein>
    <submittedName>
        <fullName evidence="3">Transcriptional regulator</fullName>
    </submittedName>
</protein>
<dbReference type="OrthoDB" id="6386941at2"/>
<keyword evidence="1" id="KW-0238">DNA-binding</keyword>
<evidence type="ECO:0000313" key="4">
    <source>
        <dbReference type="Proteomes" id="UP000276770"/>
    </source>
</evidence>
<dbReference type="RefSeq" id="WP_121681074.1">
    <property type="nucleotide sequence ID" value="NZ_RCVZ01000008.1"/>
</dbReference>
<dbReference type="Proteomes" id="UP000276770">
    <property type="component" value="Unassembled WGS sequence"/>
</dbReference>
<organism evidence="3 4">
    <name type="scientific">Falsibacillus albus</name>
    <dbReference type="NCBI Taxonomy" id="2478915"/>
    <lineage>
        <taxon>Bacteria</taxon>
        <taxon>Bacillati</taxon>
        <taxon>Bacillota</taxon>
        <taxon>Bacilli</taxon>
        <taxon>Bacillales</taxon>
        <taxon>Bacillaceae</taxon>
        <taxon>Falsibacillus</taxon>
    </lineage>
</organism>
<keyword evidence="4" id="KW-1185">Reference proteome</keyword>
<dbReference type="AlphaFoldDB" id="A0A3L7JYW9"/>
<dbReference type="CDD" id="cd00093">
    <property type="entry name" value="HTH_XRE"/>
    <property type="match status" value="1"/>
</dbReference>
<dbReference type="EMBL" id="RCVZ01000008">
    <property type="protein sequence ID" value="RLQ94911.1"/>
    <property type="molecule type" value="Genomic_DNA"/>
</dbReference>